<evidence type="ECO:0000256" key="4">
    <source>
        <dbReference type="ARBA" id="ARBA00023004"/>
    </source>
</evidence>
<accession>A0A7K1UR79</accession>
<dbReference type="AlphaFoldDB" id="A0A7K1UR79"/>
<keyword evidence="4 5" id="KW-0408">Iron</keyword>
<dbReference type="RefSeq" id="WP_157355621.1">
    <property type="nucleotide sequence ID" value="NZ_WRPP01000001.1"/>
</dbReference>
<dbReference type="Gene3D" id="1.10.630.10">
    <property type="entry name" value="Cytochrome P450"/>
    <property type="match status" value="1"/>
</dbReference>
<keyword evidence="6" id="KW-0560">Oxidoreductase</keyword>
<dbReference type="PRINTS" id="PR00465">
    <property type="entry name" value="EP450IV"/>
</dbReference>
<comment type="similarity">
    <text evidence="2 6">Belongs to the cytochrome P450 family.</text>
</comment>
<dbReference type="PRINTS" id="PR00385">
    <property type="entry name" value="P450"/>
</dbReference>
<evidence type="ECO:0000313" key="8">
    <source>
        <dbReference type="Proteomes" id="UP000466794"/>
    </source>
</evidence>
<dbReference type="EMBL" id="WRPP01000001">
    <property type="protein sequence ID" value="MVU76852.1"/>
    <property type="molecule type" value="Genomic_DNA"/>
</dbReference>
<dbReference type="InterPro" id="IPR036396">
    <property type="entry name" value="Cyt_P450_sf"/>
</dbReference>
<evidence type="ECO:0000256" key="6">
    <source>
        <dbReference type="RuleBase" id="RU000461"/>
    </source>
</evidence>
<evidence type="ECO:0000313" key="7">
    <source>
        <dbReference type="EMBL" id="MVU76852.1"/>
    </source>
</evidence>
<evidence type="ECO:0000256" key="5">
    <source>
        <dbReference type="PIRSR" id="PIRSR602403-1"/>
    </source>
</evidence>
<name>A0A7K1UR79_9NOCA</name>
<dbReference type="InterPro" id="IPR017972">
    <property type="entry name" value="Cyt_P450_CS"/>
</dbReference>
<dbReference type="InterPro" id="IPR050121">
    <property type="entry name" value="Cytochrome_P450_monoxygenase"/>
</dbReference>
<keyword evidence="8" id="KW-1185">Reference proteome</keyword>
<protein>
    <submittedName>
        <fullName evidence="7">Cytochrome P450</fullName>
    </submittedName>
</protein>
<dbReference type="GO" id="GO:0004497">
    <property type="term" value="F:monooxygenase activity"/>
    <property type="evidence" value="ECO:0007669"/>
    <property type="project" value="UniProtKB-KW"/>
</dbReference>
<evidence type="ECO:0000256" key="3">
    <source>
        <dbReference type="ARBA" id="ARBA00022723"/>
    </source>
</evidence>
<comment type="cofactor">
    <cofactor evidence="1 5">
        <name>heme</name>
        <dbReference type="ChEBI" id="CHEBI:30413"/>
    </cofactor>
</comment>
<evidence type="ECO:0000256" key="2">
    <source>
        <dbReference type="ARBA" id="ARBA00010617"/>
    </source>
</evidence>
<dbReference type="GO" id="GO:0005506">
    <property type="term" value="F:iron ion binding"/>
    <property type="evidence" value="ECO:0007669"/>
    <property type="project" value="InterPro"/>
</dbReference>
<keyword evidence="6" id="KW-0503">Monooxygenase</keyword>
<reference evidence="7 8" key="1">
    <citation type="submission" date="2019-12" db="EMBL/GenBank/DDBJ databases">
        <title>Nocardia sp. nov. ET3-3 isolated from soil.</title>
        <authorList>
            <person name="Kanchanasin P."/>
            <person name="Tanasupawat S."/>
            <person name="Yuki M."/>
            <person name="Kudo T."/>
        </authorList>
    </citation>
    <scope>NUCLEOTIDE SEQUENCE [LARGE SCALE GENOMIC DNA]</scope>
    <source>
        <strain evidence="7 8">ET3-3</strain>
    </source>
</reference>
<keyword evidence="3 5" id="KW-0479">Metal-binding</keyword>
<dbReference type="Pfam" id="PF00067">
    <property type="entry name" value="p450"/>
    <property type="match status" value="1"/>
</dbReference>
<comment type="caution">
    <text evidence="7">The sequence shown here is derived from an EMBL/GenBank/DDBJ whole genome shotgun (WGS) entry which is preliminary data.</text>
</comment>
<dbReference type="GO" id="GO:0016705">
    <property type="term" value="F:oxidoreductase activity, acting on paired donors, with incorporation or reduction of molecular oxygen"/>
    <property type="evidence" value="ECO:0007669"/>
    <property type="project" value="InterPro"/>
</dbReference>
<dbReference type="PANTHER" id="PTHR24305:SF166">
    <property type="entry name" value="CYTOCHROME P450 12A4, MITOCHONDRIAL-RELATED"/>
    <property type="match status" value="1"/>
</dbReference>
<keyword evidence="5 6" id="KW-0349">Heme</keyword>
<dbReference type="PROSITE" id="PS00086">
    <property type="entry name" value="CYTOCHROME_P450"/>
    <property type="match status" value="1"/>
</dbReference>
<feature type="binding site" description="axial binding residue" evidence="5">
    <location>
        <position position="401"/>
    </location>
    <ligand>
        <name>heme</name>
        <dbReference type="ChEBI" id="CHEBI:30413"/>
    </ligand>
    <ligandPart>
        <name>Fe</name>
        <dbReference type="ChEBI" id="CHEBI:18248"/>
    </ligandPart>
</feature>
<organism evidence="7 8">
    <name type="scientific">Nocardia terrae</name>
    <dbReference type="NCBI Taxonomy" id="2675851"/>
    <lineage>
        <taxon>Bacteria</taxon>
        <taxon>Bacillati</taxon>
        <taxon>Actinomycetota</taxon>
        <taxon>Actinomycetes</taxon>
        <taxon>Mycobacteriales</taxon>
        <taxon>Nocardiaceae</taxon>
        <taxon>Nocardia</taxon>
    </lineage>
</organism>
<evidence type="ECO:0000256" key="1">
    <source>
        <dbReference type="ARBA" id="ARBA00001971"/>
    </source>
</evidence>
<dbReference type="Proteomes" id="UP000466794">
    <property type="component" value="Unassembled WGS sequence"/>
</dbReference>
<dbReference type="InterPro" id="IPR002403">
    <property type="entry name" value="Cyt_P450_E_grp-IV"/>
</dbReference>
<dbReference type="InterPro" id="IPR001128">
    <property type="entry name" value="Cyt_P450"/>
</dbReference>
<dbReference type="SUPFAM" id="SSF48264">
    <property type="entry name" value="Cytochrome P450"/>
    <property type="match status" value="1"/>
</dbReference>
<dbReference type="GO" id="GO:0020037">
    <property type="term" value="F:heme binding"/>
    <property type="evidence" value="ECO:0007669"/>
    <property type="project" value="InterPro"/>
</dbReference>
<sequence length="458" mass="49762">MAVLSPRASRPDSPVPAAPGALPLLGHSLALLRDPLPLLLSLPGHGEVVRLRLGGGDFYAVCTPELTHELLHDPRTFDKGGFFFDRLRELTGNNVASCPHAEHAAQRRRVQPMFRRDRMPGYGRTIVEQAAAVTDGWRAGTVVEVFPDMLRIGAGCAAALVFGAAFGPEALERTISDITRYVEGIFTRMFLPPVLTRIPLPANRRYEQVRKRLRHAVSEMVDGHRRAGHPVGGDLLTALMEADPAADGPDSRTGLVDQLTLMLMAGTESTATTVAWALHELARDPGLQRRVQHELDAVIGPETPVHAHIEHLELTGRVLTETLRKYPAAWLLSRVATKDALLGGHRIPAGAAVVFSPYLQHRHAELFPDPERFDPGRWLPGESLPMMRKALIPFGSGTRKCAGDTFALTESALVLASILTRWSVHPVPGSQVRLAAYGALQPEGLRLGLTARCPGAHG</sequence>
<dbReference type="PANTHER" id="PTHR24305">
    <property type="entry name" value="CYTOCHROME P450"/>
    <property type="match status" value="1"/>
</dbReference>
<gene>
    <name evidence="7" type="ORF">GPX89_06275</name>
</gene>
<proteinExistence type="inferred from homology"/>